<evidence type="ECO:0000313" key="2">
    <source>
        <dbReference type="EMBL" id="ABM53583.1"/>
    </source>
</evidence>
<feature type="compositionally biased region" description="Low complexity" evidence="1">
    <location>
        <begin position="78"/>
        <end position="87"/>
    </location>
</feature>
<reference evidence="2" key="1">
    <citation type="journal article" date="2008" name="FEMS Microbiol. Ecol.">
        <title>Metagenomic analysis of a freshwater toxic cyanobacteria bloom.</title>
        <authorList>
            <person name="Pope P.B."/>
            <person name="Patel B.K."/>
        </authorList>
    </citation>
    <scope>NUCLEOTIDE SEQUENCE</scope>
</reference>
<evidence type="ECO:0000256" key="1">
    <source>
        <dbReference type="SAM" id="MobiDB-lite"/>
    </source>
</evidence>
<accession>B1N6N7</accession>
<sequence>MEAVRHGGGDPARPGRLQGPRRRGQGPAAGADVVHKRHVRAPETRIVRVLKADLPVPLAGLSGDQQAGPQPRRRRPGPGRALGVRPGDQVHAGPQSCEGRGQHLPGAGVQRPASRKHRRQVRRAVQVRLQGQHPVEGRGQDLSEDRLAQGLAVVEDPVLPHVGEVGGDEVDARRPRPPQGVRRQQQGHQPHVRPGEAAVEEGLAGHRDGRDGAGLSVREAVRPDQAQGQAEGLGEASRRPGLVGKGVHGRAHARTNPLSSPAASQARAKSAGSSACRR</sequence>
<feature type="region of interest" description="Disordered" evidence="1">
    <location>
        <begin position="1"/>
        <end position="44"/>
    </location>
</feature>
<feature type="compositionally biased region" description="Basic residues" evidence="1">
    <location>
        <begin position="113"/>
        <end position="122"/>
    </location>
</feature>
<organism evidence="2">
    <name type="scientific">uncultured bacterium CBNPD1 BAC clone 1664</name>
    <dbReference type="NCBI Taxonomy" id="417310"/>
    <lineage>
        <taxon>Bacteria</taxon>
        <taxon>environmental samples</taxon>
    </lineage>
</organism>
<dbReference type="EMBL" id="EF157671">
    <property type="protein sequence ID" value="ABM53583.1"/>
    <property type="molecule type" value="Genomic_DNA"/>
</dbReference>
<feature type="region of interest" description="Disordered" evidence="1">
    <location>
        <begin position="58"/>
        <end position="122"/>
    </location>
</feature>
<feature type="region of interest" description="Disordered" evidence="1">
    <location>
        <begin position="158"/>
        <end position="278"/>
    </location>
</feature>
<dbReference type="AlphaFoldDB" id="B1N6N7"/>
<feature type="compositionally biased region" description="Low complexity" evidence="1">
    <location>
        <begin position="179"/>
        <end position="189"/>
    </location>
</feature>
<protein>
    <submittedName>
        <fullName evidence="2">Uncharacterized protein</fullName>
    </submittedName>
</protein>
<name>B1N6N7_9BACT</name>
<proteinExistence type="predicted"/>